<reference evidence="1" key="1">
    <citation type="submission" date="2019-09" db="EMBL/GenBank/DDBJ databases">
        <title>Characterisation of the sponge microbiome using genome-centric metagenomics.</title>
        <authorList>
            <person name="Engelberts J.P."/>
            <person name="Robbins S.J."/>
            <person name="De Goeij J.M."/>
            <person name="Aranda M."/>
            <person name="Bell S.C."/>
            <person name="Webster N.S."/>
        </authorList>
    </citation>
    <scope>NUCLEOTIDE SEQUENCE</scope>
    <source>
        <strain evidence="1">SB0662_bin_9</strain>
    </source>
</reference>
<protein>
    <submittedName>
        <fullName evidence="1">Uncharacterized protein</fullName>
    </submittedName>
</protein>
<dbReference type="AlphaFoldDB" id="A0A6B1DWU1"/>
<gene>
    <name evidence="1" type="ORF">F4Y08_12735</name>
</gene>
<name>A0A6B1DWU1_9CHLR</name>
<organism evidence="1">
    <name type="scientific">Caldilineaceae bacterium SB0662_bin_9</name>
    <dbReference type="NCBI Taxonomy" id="2605258"/>
    <lineage>
        <taxon>Bacteria</taxon>
        <taxon>Bacillati</taxon>
        <taxon>Chloroflexota</taxon>
        <taxon>Caldilineae</taxon>
        <taxon>Caldilineales</taxon>
        <taxon>Caldilineaceae</taxon>
    </lineage>
</organism>
<comment type="caution">
    <text evidence="1">The sequence shown here is derived from an EMBL/GenBank/DDBJ whole genome shotgun (WGS) entry which is preliminary data.</text>
</comment>
<proteinExistence type="predicted"/>
<dbReference type="EMBL" id="VXPY01000091">
    <property type="protein sequence ID" value="MYD91183.1"/>
    <property type="molecule type" value="Genomic_DNA"/>
</dbReference>
<evidence type="ECO:0000313" key="1">
    <source>
        <dbReference type="EMBL" id="MYD91183.1"/>
    </source>
</evidence>
<accession>A0A6B1DWU1</accession>
<sequence>MELKISAFMDMLRAHGHKKKDVVELLCEILCMEESSVIKAVKKGSEARHQAGFHLGGIAWDDEI</sequence>